<evidence type="ECO:0000313" key="1">
    <source>
        <dbReference type="EMBL" id="KAI9920690.1"/>
    </source>
</evidence>
<keyword evidence="2" id="KW-1185">Reference proteome</keyword>
<name>A0ACC0WRL8_9STRA</name>
<accession>A0ACC0WRL8</accession>
<protein>
    <submittedName>
        <fullName evidence="1">Uncharacterized protein</fullName>
    </submittedName>
</protein>
<dbReference type="Proteomes" id="UP001163321">
    <property type="component" value="Chromosome 1"/>
</dbReference>
<comment type="caution">
    <text evidence="1">The sequence shown here is derived from an EMBL/GenBank/DDBJ whole genome shotgun (WGS) entry which is preliminary data.</text>
</comment>
<dbReference type="EMBL" id="CM047580">
    <property type="protein sequence ID" value="KAI9920690.1"/>
    <property type="molecule type" value="Genomic_DNA"/>
</dbReference>
<sequence length="81" mass="9091">MPSEKRERILHDPPYWESLRFDSAESAETDLSTYAITHDYNYVIFGVGRTSGTILALASPSTHDSEQAVYATLLWIGKANQ</sequence>
<reference evidence="1 2" key="1">
    <citation type="journal article" date="2022" name="bioRxiv">
        <title>The genome of the oomycete Peronosclerospora sorghi, a cosmopolitan pathogen of maize and sorghum, is inflated with dispersed pseudogenes.</title>
        <authorList>
            <person name="Fletcher K."/>
            <person name="Martin F."/>
            <person name="Isakeit T."/>
            <person name="Cavanaugh K."/>
            <person name="Magill C."/>
            <person name="Michelmore R."/>
        </authorList>
    </citation>
    <scope>NUCLEOTIDE SEQUENCE [LARGE SCALE GENOMIC DNA]</scope>
    <source>
        <strain evidence="1">P6</strain>
    </source>
</reference>
<evidence type="ECO:0000313" key="2">
    <source>
        <dbReference type="Proteomes" id="UP001163321"/>
    </source>
</evidence>
<organism evidence="1 2">
    <name type="scientific">Peronosclerospora sorghi</name>
    <dbReference type="NCBI Taxonomy" id="230839"/>
    <lineage>
        <taxon>Eukaryota</taxon>
        <taxon>Sar</taxon>
        <taxon>Stramenopiles</taxon>
        <taxon>Oomycota</taxon>
        <taxon>Peronosporomycetes</taxon>
        <taxon>Peronosporales</taxon>
        <taxon>Peronosporaceae</taxon>
        <taxon>Peronosclerospora</taxon>
    </lineage>
</organism>
<gene>
    <name evidence="1" type="ORF">PsorP6_002586</name>
</gene>
<proteinExistence type="predicted"/>